<evidence type="ECO:0000313" key="4">
    <source>
        <dbReference type="EMBL" id="MED6189040.1"/>
    </source>
</evidence>
<sequence length="180" mass="20120">MSYAAAALVVPPSPVSFLSLNSFAPVEELEHGVKPIQQDYKWRLVLAYDGTHYAGWQYQQSPPTVQCTVEKALMKSTKLERKDLRLVGASRTDTGVHAWGQVAHFFTPFNYEHLEEIHAALNGLLPTDIRVREISPASAEFHARFSAKTLSCKKLQNILLGSMTSLLLQMHPTMIGCRIL</sequence>
<name>A0ABU6WVR6_9FABA</name>
<feature type="domain" description="Pseudouridine synthase I TruA alpha/beta" evidence="3">
    <location>
        <begin position="47"/>
        <end position="145"/>
    </location>
</feature>
<comment type="caution">
    <text evidence="4">The sequence shown here is derived from an EMBL/GenBank/DDBJ whole genome shotgun (WGS) entry which is preliminary data.</text>
</comment>
<dbReference type="InterPro" id="IPR020094">
    <property type="entry name" value="TruA/RsuA/RluB/E/F_N"/>
</dbReference>
<reference evidence="4 5" key="1">
    <citation type="journal article" date="2023" name="Plants (Basel)">
        <title>Bridging the Gap: Combining Genomics and Transcriptomics Approaches to Understand Stylosanthes scabra, an Orphan Legume from the Brazilian Caatinga.</title>
        <authorList>
            <person name="Ferreira-Neto J.R.C."/>
            <person name="da Silva M.D."/>
            <person name="Binneck E."/>
            <person name="de Melo N.F."/>
            <person name="da Silva R.H."/>
            <person name="de Melo A.L.T.M."/>
            <person name="Pandolfi V."/>
            <person name="Bustamante F.O."/>
            <person name="Brasileiro-Vidal A.C."/>
            <person name="Benko-Iseppon A.M."/>
        </authorList>
    </citation>
    <scope>NUCLEOTIDE SEQUENCE [LARGE SCALE GENOMIC DNA]</scope>
    <source>
        <tissue evidence="4">Leaves</tissue>
    </source>
</reference>
<comment type="similarity">
    <text evidence="2">Belongs to the tRNA pseudouridine synthase TruA family.</text>
</comment>
<evidence type="ECO:0000256" key="2">
    <source>
        <dbReference type="RuleBase" id="RU003792"/>
    </source>
</evidence>
<dbReference type="Gene3D" id="3.30.70.580">
    <property type="entry name" value="Pseudouridine synthase I, catalytic domain, N-terminal subdomain"/>
    <property type="match status" value="1"/>
</dbReference>
<dbReference type="InterPro" id="IPR020097">
    <property type="entry name" value="PsdUridine_synth_TruA_a/b_dom"/>
</dbReference>
<dbReference type="EMBL" id="JASCZI010183090">
    <property type="protein sequence ID" value="MED6189040.1"/>
    <property type="molecule type" value="Genomic_DNA"/>
</dbReference>
<keyword evidence="5" id="KW-1185">Reference proteome</keyword>
<dbReference type="SUPFAM" id="SSF55120">
    <property type="entry name" value="Pseudouridine synthase"/>
    <property type="match status" value="1"/>
</dbReference>
<dbReference type="InterPro" id="IPR001406">
    <property type="entry name" value="PsdUridine_synth_TruA"/>
</dbReference>
<organism evidence="4 5">
    <name type="scientific">Stylosanthes scabra</name>
    <dbReference type="NCBI Taxonomy" id="79078"/>
    <lineage>
        <taxon>Eukaryota</taxon>
        <taxon>Viridiplantae</taxon>
        <taxon>Streptophyta</taxon>
        <taxon>Embryophyta</taxon>
        <taxon>Tracheophyta</taxon>
        <taxon>Spermatophyta</taxon>
        <taxon>Magnoliopsida</taxon>
        <taxon>eudicotyledons</taxon>
        <taxon>Gunneridae</taxon>
        <taxon>Pentapetalae</taxon>
        <taxon>rosids</taxon>
        <taxon>fabids</taxon>
        <taxon>Fabales</taxon>
        <taxon>Fabaceae</taxon>
        <taxon>Papilionoideae</taxon>
        <taxon>50 kb inversion clade</taxon>
        <taxon>dalbergioids sensu lato</taxon>
        <taxon>Dalbergieae</taxon>
        <taxon>Pterocarpus clade</taxon>
        <taxon>Stylosanthes</taxon>
    </lineage>
</organism>
<gene>
    <name evidence="4" type="ORF">PIB30_091702</name>
</gene>
<evidence type="ECO:0000256" key="1">
    <source>
        <dbReference type="ARBA" id="ARBA00023235"/>
    </source>
</evidence>
<evidence type="ECO:0000259" key="3">
    <source>
        <dbReference type="Pfam" id="PF01416"/>
    </source>
</evidence>
<dbReference type="PANTHER" id="PTHR11142:SF0">
    <property type="entry name" value="TRNA PSEUDOURIDINE SYNTHASE-LIKE 1"/>
    <property type="match status" value="1"/>
</dbReference>
<dbReference type="Proteomes" id="UP001341840">
    <property type="component" value="Unassembled WGS sequence"/>
</dbReference>
<comment type="catalytic activity">
    <reaction evidence="2">
        <text>uridine(38/39/40) in tRNA = pseudouridine(38/39/40) in tRNA</text>
        <dbReference type="Rhea" id="RHEA:22376"/>
        <dbReference type="Rhea" id="RHEA-COMP:10085"/>
        <dbReference type="Rhea" id="RHEA-COMP:10087"/>
        <dbReference type="ChEBI" id="CHEBI:65314"/>
        <dbReference type="ChEBI" id="CHEBI:65315"/>
        <dbReference type="EC" id="5.4.99.12"/>
    </reaction>
</comment>
<dbReference type="EC" id="5.4.99.12" evidence="2"/>
<protein>
    <recommendedName>
        <fullName evidence="2">tRNA pseudouridine synthase</fullName>
        <ecNumber evidence="2">5.4.99.12</ecNumber>
    </recommendedName>
</protein>
<evidence type="ECO:0000313" key="5">
    <source>
        <dbReference type="Proteomes" id="UP001341840"/>
    </source>
</evidence>
<dbReference type="InterPro" id="IPR020103">
    <property type="entry name" value="PsdUridine_synth_cat_dom_sf"/>
</dbReference>
<keyword evidence="1 2" id="KW-0413">Isomerase</keyword>
<dbReference type="Pfam" id="PF01416">
    <property type="entry name" value="PseudoU_synth_1"/>
    <property type="match status" value="1"/>
</dbReference>
<keyword evidence="2" id="KW-0819">tRNA processing</keyword>
<dbReference type="PANTHER" id="PTHR11142">
    <property type="entry name" value="PSEUDOURIDYLATE SYNTHASE"/>
    <property type="match status" value="1"/>
</dbReference>
<accession>A0ABU6WVR6</accession>
<proteinExistence type="inferred from homology"/>